<name>A0ABD1IKQ7_SALDI</name>
<feature type="region of interest" description="Disordered" evidence="1">
    <location>
        <begin position="18"/>
        <end position="193"/>
    </location>
</feature>
<dbReference type="EMBL" id="JBEAFC010000001">
    <property type="protein sequence ID" value="KAL1568922.1"/>
    <property type="molecule type" value="Genomic_DNA"/>
</dbReference>
<keyword evidence="4" id="KW-1185">Reference proteome</keyword>
<reference evidence="3 4" key="1">
    <citation type="submission" date="2024-06" db="EMBL/GenBank/DDBJ databases">
        <title>A chromosome level genome sequence of Diviner's sage (Salvia divinorum).</title>
        <authorList>
            <person name="Ford S.A."/>
            <person name="Ro D.-K."/>
            <person name="Ness R.W."/>
            <person name="Phillips M.A."/>
        </authorList>
    </citation>
    <scope>NUCLEOTIDE SEQUENCE [LARGE SCALE GENOMIC DNA]</scope>
    <source>
        <strain evidence="3">SAF-2024a</strain>
        <tissue evidence="3">Leaf</tissue>
    </source>
</reference>
<dbReference type="AlphaFoldDB" id="A0ABD1IKQ7"/>
<comment type="caution">
    <text evidence="3">The sequence shown here is derived from an EMBL/GenBank/DDBJ whole genome shotgun (WGS) entry which is preliminary data.</text>
</comment>
<dbReference type="InterPro" id="IPR058594">
    <property type="entry name" value="PB1-like_dom_pln"/>
</dbReference>
<feature type="compositionally biased region" description="Basic residues" evidence="1">
    <location>
        <begin position="21"/>
        <end position="32"/>
    </location>
</feature>
<feature type="region of interest" description="Disordered" evidence="1">
    <location>
        <begin position="335"/>
        <end position="368"/>
    </location>
</feature>
<feature type="compositionally biased region" description="Polar residues" evidence="1">
    <location>
        <begin position="110"/>
        <end position="119"/>
    </location>
</feature>
<evidence type="ECO:0000313" key="4">
    <source>
        <dbReference type="Proteomes" id="UP001567538"/>
    </source>
</evidence>
<proteinExistence type="predicted"/>
<gene>
    <name evidence="3" type="ORF">AAHA92_00466</name>
</gene>
<organism evidence="3 4">
    <name type="scientific">Salvia divinorum</name>
    <name type="common">Maria pastora</name>
    <name type="synonym">Diviner's sage</name>
    <dbReference type="NCBI Taxonomy" id="28513"/>
    <lineage>
        <taxon>Eukaryota</taxon>
        <taxon>Viridiplantae</taxon>
        <taxon>Streptophyta</taxon>
        <taxon>Embryophyta</taxon>
        <taxon>Tracheophyta</taxon>
        <taxon>Spermatophyta</taxon>
        <taxon>Magnoliopsida</taxon>
        <taxon>eudicotyledons</taxon>
        <taxon>Gunneridae</taxon>
        <taxon>Pentapetalae</taxon>
        <taxon>asterids</taxon>
        <taxon>lamiids</taxon>
        <taxon>Lamiales</taxon>
        <taxon>Lamiaceae</taxon>
        <taxon>Nepetoideae</taxon>
        <taxon>Mentheae</taxon>
        <taxon>Salviinae</taxon>
        <taxon>Salvia</taxon>
        <taxon>Salvia subgen. Calosphace</taxon>
    </lineage>
</organism>
<evidence type="ECO:0000313" key="3">
    <source>
        <dbReference type="EMBL" id="KAL1568922.1"/>
    </source>
</evidence>
<feature type="compositionally biased region" description="Basic and acidic residues" evidence="1">
    <location>
        <begin position="99"/>
        <end position="108"/>
    </location>
</feature>
<evidence type="ECO:0000259" key="2">
    <source>
        <dbReference type="Pfam" id="PF26130"/>
    </source>
</evidence>
<feature type="compositionally biased region" description="Basic and acidic residues" evidence="1">
    <location>
        <begin position="164"/>
        <end position="175"/>
    </location>
</feature>
<accession>A0ABD1IKQ7</accession>
<sequence length="398" mass="45170">MSWPNPYARSLDGLVDVKATFSRKRKSNHPSRHPPQNQSEGLSEVSIPKQNRVGPSPIPEDEGPLRFPIPEDEGPSRFLCSTNPSSDTEFHLSPIPEVLMKHGEDAARRTMNTSSSENDSNFERRTKFRQDHPHPIPPPQKPKEVASSRRTKTKIDRLVPTTRKTRDQLASEERTKARHDHPVPPTQNREDGTFTTRLHYNGVIEADEEGCGRQYVNGEVEYIHKCDPDRWSKLEVDDVLEKLGIDVSRLEYFYRKPRMSLEDGMVRLFDNKSALDMAEIGVEVGVIDVYSVEVGGVVIDAPDVLVSQLTQEQIQSPVRESVAREMRFEGPQFQDGLIASESDSEEDGHDGVGKKNQEGEEDWLVQSEEFEDEEAVDIVILKRVKMRGQLILKRVKGQ</sequence>
<dbReference type="Proteomes" id="UP001567538">
    <property type="component" value="Unassembled WGS sequence"/>
</dbReference>
<dbReference type="Pfam" id="PF26130">
    <property type="entry name" value="PB1-like"/>
    <property type="match status" value="1"/>
</dbReference>
<feature type="domain" description="PB1-like" evidence="2">
    <location>
        <begin position="193"/>
        <end position="290"/>
    </location>
</feature>
<feature type="compositionally biased region" description="Basic and acidic residues" evidence="1">
    <location>
        <begin position="121"/>
        <end position="134"/>
    </location>
</feature>
<protein>
    <recommendedName>
        <fullName evidence="2">PB1-like domain-containing protein</fullName>
    </recommendedName>
</protein>
<feature type="compositionally biased region" description="Basic and acidic residues" evidence="1">
    <location>
        <begin position="349"/>
        <end position="358"/>
    </location>
</feature>
<feature type="compositionally biased region" description="Basic and acidic residues" evidence="1">
    <location>
        <begin position="141"/>
        <end position="157"/>
    </location>
</feature>
<feature type="compositionally biased region" description="Acidic residues" evidence="1">
    <location>
        <begin position="359"/>
        <end position="368"/>
    </location>
</feature>
<evidence type="ECO:0000256" key="1">
    <source>
        <dbReference type="SAM" id="MobiDB-lite"/>
    </source>
</evidence>